<dbReference type="PANTHER" id="PTHR43730">
    <property type="entry name" value="BETA-MANNOSIDASE"/>
    <property type="match status" value="1"/>
</dbReference>
<dbReference type="Gene3D" id="3.20.20.80">
    <property type="entry name" value="Glycosidases"/>
    <property type="match status" value="1"/>
</dbReference>
<reference evidence="8 9" key="1">
    <citation type="journal article" date="2021" name="Int. J. Syst. Evol. Microbiol.">
        <title>Reticulibacter mediterranei gen. nov., sp. nov., within the new family Reticulibacteraceae fam. nov., and Ktedonospora formicarum gen. nov., sp. nov., Ktedonobacter robiniae sp. nov., Dictyobacter formicarum sp. nov. and Dictyobacter arantiisoli sp. nov., belonging to the class Ktedonobacteria.</title>
        <authorList>
            <person name="Yabe S."/>
            <person name="Zheng Y."/>
            <person name="Wang C.M."/>
            <person name="Sakai Y."/>
            <person name="Abe K."/>
            <person name="Yokota A."/>
            <person name="Donadio S."/>
            <person name="Cavaletti L."/>
            <person name="Monciardini P."/>
        </authorList>
    </citation>
    <scope>NUCLEOTIDE SEQUENCE [LARGE SCALE GENOMIC DNA]</scope>
    <source>
        <strain evidence="8 9">SOSP1-30</strain>
    </source>
</reference>
<dbReference type="Gene3D" id="2.60.120.260">
    <property type="entry name" value="Galactose-binding domain-like"/>
    <property type="match status" value="1"/>
</dbReference>
<evidence type="ECO:0000256" key="1">
    <source>
        <dbReference type="ARBA" id="ARBA00000829"/>
    </source>
</evidence>
<dbReference type="SUPFAM" id="SSF51445">
    <property type="entry name" value="(Trans)glycosidases"/>
    <property type="match status" value="1"/>
</dbReference>
<dbReference type="InterPro" id="IPR006102">
    <property type="entry name" value="Ig-like_GH2"/>
</dbReference>
<protein>
    <recommendedName>
        <fullName evidence="3">beta-mannosidase</fullName>
        <ecNumber evidence="3">3.2.1.25</ecNumber>
    </recommendedName>
</protein>
<sequence>MHPTYQASTHRQISLHNGWELISVAPGSYQNPEQLASETARWLAASAPGTVMQTLQRHQPWDFNAPPNADEHDWWYHCTFAAPASMEGKRYTLAFEGLATVADVWLNGKLILHAENMFRAYEVDVTPLLTERNELYLHFHALAALLAQKRPRPRWRTNLVEQQQLRWFRTTLLGKIPGWSPPIQAVGPWQPISLVERSTLAIEHLHIHPKVQENTGVVSLDLQARSLDGGVPNHATLRVGETTVALQVQTDTSVTFALTGEARLNDVALWWPHTHGQQPRYPATIQLYYPDTVAEIDCGLLAFRTLELCTEQEDFSLRVNGEAIFCRGACWTPLNIVTLTASPQEYREALLSAKNAGMNMIRVGGTMVYEDEAFYTLCDELGILVWQDFMFANMEYPVTQENFLANVRTECEQVLQRLQRHASLALLCGNSEIAQQVAMLGLPEERWSNTFFDQLLPELCQSYTDVPYLSSTPNGGALPFQVNAGTSNYQGVGAYLRPLEDARQSGVRFVTECLSFANIPEDQTLDLFLKPNQSPVHHPRWKARVPRDNGPGWDFDDIRDYYLEKLFRVEPMKLRYADMQRYLALGRVTTGEVMASVFAEWRRQRSSCQGGLIWFYRDLWPGAGWGVIDSTGYPKAPYYYLRRVLAPTTCFFTDEGLSGLSLHLVNDTEHNIPSVVQLTRYRLPGTLLETANAEILLPARGAQELHTEKLFGHFLDLTYAFRFGPPGQDLVVATLSAQETGQVLGEAFYFPQGLPNTREHSVGLQAHAHP</sequence>
<keyword evidence="4" id="KW-0378">Hydrolase</keyword>
<evidence type="ECO:0000256" key="2">
    <source>
        <dbReference type="ARBA" id="ARBA00007401"/>
    </source>
</evidence>
<dbReference type="SUPFAM" id="SSF49785">
    <property type="entry name" value="Galactose-binding domain-like"/>
    <property type="match status" value="1"/>
</dbReference>
<evidence type="ECO:0000313" key="9">
    <source>
        <dbReference type="Proteomes" id="UP000654345"/>
    </source>
</evidence>
<dbReference type="EC" id="3.2.1.25" evidence="3"/>
<feature type="domain" description="Beta-mannosidase-like galactose-binding" evidence="7">
    <location>
        <begin position="38"/>
        <end position="190"/>
    </location>
</feature>
<dbReference type="Pfam" id="PF00703">
    <property type="entry name" value="Glyco_hydro_2"/>
    <property type="match status" value="1"/>
</dbReference>
<dbReference type="InterPro" id="IPR008979">
    <property type="entry name" value="Galactose-bd-like_sf"/>
</dbReference>
<comment type="caution">
    <text evidence="8">The sequence shown here is derived from an EMBL/GenBank/DDBJ whole genome shotgun (WGS) entry which is preliminary data.</text>
</comment>
<dbReference type="InterPro" id="IPR050887">
    <property type="entry name" value="Beta-mannosidase_GH2"/>
</dbReference>
<feature type="domain" description="Glycoside hydrolase family 2 immunoglobulin-like beta-sandwich" evidence="6">
    <location>
        <begin position="201"/>
        <end position="288"/>
    </location>
</feature>
<comment type="catalytic activity">
    <reaction evidence="1">
        <text>Hydrolysis of terminal, non-reducing beta-D-mannose residues in beta-D-mannosides.</text>
        <dbReference type="EC" id="3.2.1.25"/>
    </reaction>
</comment>
<proteinExistence type="inferred from homology"/>
<dbReference type="InterPro" id="IPR036156">
    <property type="entry name" value="Beta-gal/glucu_dom_sf"/>
</dbReference>
<keyword evidence="9" id="KW-1185">Reference proteome</keyword>
<dbReference type="RefSeq" id="WP_201375361.1">
    <property type="nucleotide sequence ID" value="NZ_BNJG01000003.1"/>
</dbReference>
<dbReference type="InterPro" id="IPR054593">
    <property type="entry name" value="Beta-mannosidase-like_N2"/>
</dbReference>
<dbReference type="Gene3D" id="2.60.40.10">
    <property type="entry name" value="Immunoglobulins"/>
    <property type="match status" value="1"/>
</dbReference>
<evidence type="ECO:0000313" key="8">
    <source>
        <dbReference type="EMBL" id="GHO59153.1"/>
    </source>
</evidence>
<dbReference type="Proteomes" id="UP000654345">
    <property type="component" value="Unassembled WGS sequence"/>
</dbReference>
<evidence type="ECO:0000259" key="7">
    <source>
        <dbReference type="Pfam" id="PF22666"/>
    </source>
</evidence>
<comment type="similarity">
    <text evidence="2">Belongs to the glycosyl hydrolase 2 family.</text>
</comment>
<dbReference type="EMBL" id="BNJG01000003">
    <property type="protein sequence ID" value="GHO59153.1"/>
    <property type="molecule type" value="Genomic_DNA"/>
</dbReference>
<gene>
    <name evidence="8" type="ORF">KSB_76280</name>
</gene>
<dbReference type="Pfam" id="PF22666">
    <property type="entry name" value="Glyco_hydro_2_N2"/>
    <property type="match status" value="1"/>
</dbReference>
<keyword evidence="5" id="KW-0326">Glycosidase</keyword>
<dbReference type="InterPro" id="IPR013783">
    <property type="entry name" value="Ig-like_fold"/>
</dbReference>
<dbReference type="SUPFAM" id="SSF49303">
    <property type="entry name" value="beta-Galactosidase/glucuronidase domain"/>
    <property type="match status" value="1"/>
</dbReference>
<dbReference type="InterPro" id="IPR017853">
    <property type="entry name" value="GH"/>
</dbReference>
<evidence type="ECO:0000256" key="3">
    <source>
        <dbReference type="ARBA" id="ARBA00012754"/>
    </source>
</evidence>
<dbReference type="PANTHER" id="PTHR43730:SF1">
    <property type="entry name" value="BETA-MANNOSIDASE"/>
    <property type="match status" value="1"/>
</dbReference>
<accession>A0ABQ3V2E6</accession>
<name>A0ABQ3V2E6_9CHLR</name>
<evidence type="ECO:0000259" key="6">
    <source>
        <dbReference type="Pfam" id="PF00703"/>
    </source>
</evidence>
<evidence type="ECO:0000256" key="4">
    <source>
        <dbReference type="ARBA" id="ARBA00022801"/>
    </source>
</evidence>
<evidence type="ECO:0000256" key="5">
    <source>
        <dbReference type="ARBA" id="ARBA00023295"/>
    </source>
</evidence>
<organism evidence="8 9">
    <name type="scientific">Ktedonobacter robiniae</name>
    <dbReference type="NCBI Taxonomy" id="2778365"/>
    <lineage>
        <taxon>Bacteria</taxon>
        <taxon>Bacillati</taxon>
        <taxon>Chloroflexota</taxon>
        <taxon>Ktedonobacteria</taxon>
        <taxon>Ktedonobacterales</taxon>
        <taxon>Ktedonobacteraceae</taxon>
        <taxon>Ktedonobacter</taxon>
    </lineage>
</organism>